<dbReference type="HOGENOM" id="CLU_2786359_0_0_4"/>
<protein>
    <submittedName>
        <fullName evidence="1">Uncharacterized protein</fullName>
    </submittedName>
</protein>
<dbReference type="AlphaFoldDB" id="Q7NXY4"/>
<sequence>MERREGGRRIRDGWLERGDMELALNFIMLRGHGAWFGLLCHFRKPVAQSLHCSSPNWQYRLRATVNTN</sequence>
<evidence type="ECO:0000313" key="2">
    <source>
        <dbReference type="Proteomes" id="UP000001424"/>
    </source>
</evidence>
<dbReference type="STRING" id="243365.CV_1492"/>
<name>Q7NXY4_CHRVO</name>
<organism evidence="1 2">
    <name type="scientific">Chromobacterium violaceum (strain ATCC 12472 / DSM 30191 / JCM 1249 / CCUG 213 / NBRC 12614 / NCIMB 9131 / NCTC 9757 / MK)</name>
    <dbReference type="NCBI Taxonomy" id="243365"/>
    <lineage>
        <taxon>Bacteria</taxon>
        <taxon>Pseudomonadati</taxon>
        <taxon>Pseudomonadota</taxon>
        <taxon>Betaproteobacteria</taxon>
        <taxon>Neisseriales</taxon>
        <taxon>Chromobacteriaceae</taxon>
        <taxon>Chromobacterium</taxon>
    </lineage>
</organism>
<dbReference type="KEGG" id="cvi:CV_1492"/>
<accession>Q7NXY4</accession>
<proteinExistence type="predicted"/>
<dbReference type="Proteomes" id="UP000001424">
    <property type="component" value="Chromosome"/>
</dbReference>
<keyword evidence="2" id="KW-1185">Reference proteome</keyword>
<evidence type="ECO:0000313" key="1">
    <source>
        <dbReference type="EMBL" id="AAQ59167.1"/>
    </source>
</evidence>
<reference evidence="1 2" key="1">
    <citation type="journal article" date="2003" name="Proc. Natl. Acad. Sci. U.S.A.">
        <title>The complete genome sequence of Chromobacterium violaceum reveals remarkable and exploitable bacterial adaptability.</title>
        <authorList>
            <person name="Vasconcelos A.T.R."/>
            <person name="de Almeida D.F."/>
            <person name="Almeida F.C."/>
            <person name="de Almeida L.G.P."/>
            <person name="de Almeida R."/>
            <person name="Goncalves J.A.A."/>
            <person name="Andrade E.M."/>
            <person name="Antonio R.V."/>
            <person name="Araripe J."/>
            <person name="de Araujo M.F.F."/>
            <person name="Filho S.A."/>
            <person name="Azevedo V."/>
            <person name="Batista A.J."/>
            <person name="Bataus L.A.M."/>
            <person name="Batista J.S."/>
            <person name="Belo A."/>
            <person name="vander Berg C."/>
            <person name="Blamey J."/>
            <person name="Bogo M."/>
            <person name="Bonato S."/>
            <person name="Bordignon J."/>
            <person name="Brito C.A."/>
            <person name="Brocchi M."/>
            <person name="Burity H.A."/>
            <person name="Camargo A.A."/>
            <person name="Cardoso D.D.P."/>
            <person name="Carneiro N.P."/>
            <person name="Carraro D.M."/>
            <person name="Carvalho C.M.B."/>
            <person name="Cascardo J.C.M."/>
            <person name="Cavada B.S."/>
            <person name="Chueire L.M.O."/>
            <person name="Pasa T.B.C."/>
            <person name="Duran N."/>
            <person name="Fagundes N."/>
            <person name="Falcao C.L."/>
            <person name="Fantinatti F."/>
            <person name="Farias I.P."/>
            <person name="Felipe M.S.S."/>
            <person name="Ferrari L.P."/>
            <person name="Ferro J.A."/>
            <person name="Ferro M.I.T."/>
            <person name="Franco G.R."/>
            <person name="Freitas N.S.A."/>
            <person name="Furlan L.R."/>
            <person name="Gazzinelli R.T."/>
            <person name="Gomes E.A."/>
            <person name="Goncalves P.R."/>
            <person name="Grangeiro T.B."/>
            <person name="Grattapaglia D."/>
            <person name="Grisard E.C."/>
            <person name="Guimaraes C.T."/>
            <person name="Hanna E.S."/>
            <person name="Hungria M."/>
            <person name="Jardim S.N."/>
            <person name="Laurino J."/>
            <person name="Leoi L.C.T."/>
            <person name="Fassarella L."/>
            <person name="Lima A."/>
            <person name="Loureiro M.F."/>
            <person name="Lyra M.C.P."/>
            <person name="Macedo M."/>
            <person name="Madeira H.M.F."/>
            <person name="Manfio G.P."/>
            <person name="Maranhao A.Q."/>
            <person name="Martins W.S."/>
            <person name="di Mauro S.M.Z."/>
            <person name="de Medeiros S.R.B."/>
            <person name="Meissner R.D.V."/>
            <person name="Menck C.F.M."/>
            <person name="Moreira M.A.M."/>
            <person name="Nascimento F.F."/>
            <person name="Nicolas M.F."/>
            <person name="Oliveira J.G."/>
            <person name="Oliveira S.C."/>
            <person name="Paixao R.F.C."/>
            <person name="Parente J.A."/>
            <person name="Pedrosa F.O."/>
            <person name="Pena S.J.D."/>
            <person name="Perreira J.O."/>
            <person name="Perreira M."/>
            <person name="Pinto L.S.R.C."/>
            <person name="Pinto L.S."/>
            <person name="Porto J.I.R."/>
            <person name="Potrich D.P."/>
            <person name="Neto C.E.R."/>
            <person name="Reis A.M.M."/>
            <person name="Rigo L.U."/>
            <person name="Rondinelli E."/>
            <person name="dos Santos E.B.P."/>
            <person name="Santos F.R."/>
            <person name="Schneider M.P.C."/>
            <person name="Seuanez H.N."/>
            <person name="Silva A.M.R."/>
            <person name="da Silva A.L.C."/>
            <person name="Silva D.W."/>
            <person name="Silva R."/>
            <person name="Simoes I.C."/>
            <person name="Simon D."/>
            <person name="Soares C.M.A."/>
            <person name="Soares R.B.A."/>
            <person name="Souza E.M."/>
            <person name="Souza K.R.L."/>
            <person name="Souza R.C."/>
            <person name="Steffens M.B.R."/>
            <person name="Steindel M."/>
            <person name="Teixeira S.R."/>
            <person name="Urmenyi T."/>
            <person name="Vettore A."/>
            <person name="Wassem R."/>
            <person name="Zaha A."/>
            <person name="Simpson A.J.G."/>
        </authorList>
    </citation>
    <scope>NUCLEOTIDE SEQUENCE [LARGE SCALE GENOMIC DNA]</scope>
    <source>
        <strain evidence="2">ATCC 12472 / DSM 30191 / JCM 1249 / NBRC 12614 / NCIMB 9131 / NCTC 9757</strain>
    </source>
</reference>
<gene>
    <name evidence="1" type="ordered locus">CV_1492</name>
</gene>
<dbReference type="EMBL" id="AE016825">
    <property type="protein sequence ID" value="AAQ59167.1"/>
    <property type="molecule type" value="Genomic_DNA"/>
</dbReference>